<dbReference type="InterPro" id="IPR002347">
    <property type="entry name" value="SDR_fam"/>
</dbReference>
<accession>A0A560G5E1</accession>
<sequence>MMGYNGLAPDGCALVVGAGGLGRALAVALEERGAHAHVILTGRREDPPCDITDERAVAALAQRVWDTGLSLRTVIVASGFLHGPGPEPYQAFAPEKTWRQLDPAHMAHAFAVNTIGPALLAKHLLPLFPASRRCVFAALSAKVGSITDNSAGGWYAYRASKAALNQIIRTAAIELARTRPLSLCVAVHPGTVDTPLSAPFAKTGLEVRKPDRATSQILDMLDRLTPDDTGRFWAYDGRELPW</sequence>
<dbReference type="GO" id="GO:0016491">
    <property type="term" value="F:oxidoreductase activity"/>
    <property type="evidence" value="ECO:0007669"/>
    <property type="project" value="TreeGrafter"/>
</dbReference>
<dbReference type="PANTHER" id="PTHR43544:SF12">
    <property type="entry name" value="NAD(P)-BINDING ROSSMANN-FOLD SUPERFAMILY PROTEIN"/>
    <property type="match status" value="1"/>
</dbReference>
<dbReference type="CDD" id="cd05325">
    <property type="entry name" value="carb_red_sniffer_like_SDR_c"/>
    <property type="match status" value="1"/>
</dbReference>
<dbReference type="RefSeq" id="WP_246138560.1">
    <property type="nucleotide sequence ID" value="NZ_JAYNFR010000026.1"/>
</dbReference>
<dbReference type="PRINTS" id="PR00081">
    <property type="entry name" value="GDHRDH"/>
</dbReference>
<dbReference type="EMBL" id="VITO01000004">
    <property type="protein sequence ID" value="TWB29113.1"/>
    <property type="molecule type" value="Genomic_DNA"/>
</dbReference>
<dbReference type="Proteomes" id="UP000316545">
    <property type="component" value="Unassembled WGS sequence"/>
</dbReference>
<dbReference type="Pfam" id="PF13561">
    <property type="entry name" value="adh_short_C2"/>
    <property type="match status" value="1"/>
</dbReference>
<dbReference type="Gene3D" id="3.40.50.720">
    <property type="entry name" value="NAD(P)-binding Rossmann-like Domain"/>
    <property type="match status" value="1"/>
</dbReference>
<dbReference type="GO" id="GO:0005737">
    <property type="term" value="C:cytoplasm"/>
    <property type="evidence" value="ECO:0007669"/>
    <property type="project" value="TreeGrafter"/>
</dbReference>
<gene>
    <name evidence="1" type="ORF">FBZ88_104279</name>
</gene>
<keyword evidence="2" id="KW-1185">Reference proteome</keyword>
<evidence type="ECO:0000313" key="2">
    <source>
        <dbReference type="Proteomes" id="UP000316545"/>
    </source>
</evidence>
<evidence type="ECO:0000313" key="1">
    <source>
        <dbReference type="EMBL" id="TWB29113.1"/>
    </source>
</evidence>
<dbReference type="InterPro" id="IPR051468">
    <property type="entry name" value="Fungal_SecMetab_SDRs"/>
</dbReference>
<reference evidence="1 2" key="1">
    <citation type="submission" date="2019-06" db="EMBL/GenBank/DDBJ databases">
        <title>Genomic Encyclopedia of Type Strains, Phase IV (KMG-V): Genome sequencing to study the core and pangenomes of soil and plant-associated prokaryotes.</title>
        <authorList>
            <person name="Whitman W."/>
        </authorList>
    </citation>
    <scope>NUCLEOTIDE SEQUENCE [LARGE SCALE GENOMIC DNA]</scope>
    <source>
        <strain evidence="1 2">BR 11865</strain>
    </source>
</reference>
<proteinExistence type="predicted"/>
<comment type="caution">
    <text evidence="1">The sequence shown here is derived from an EMBL/GenBank/DDBJ whole genome shotgun (WGS) entry which is preliminary data.</text>
</comment>
<dbReference type="AlphaFoldDB" id="A0A560G5E1"/>
<dbReference type="InterPro" id="IPR036291">
    <property type="entry name" value="NAD(P)-bd_dom_sf"/>
</dbReference>
<name>A0A560G5E1_9PROT</name>
<dbReference type="SUPFAM" id="SSF51735">
    <property type="entry name" value="NAD(P)-binding Rossmann-fold domains"/>
    <property type="match status" value="1"/>
</dbReference>
<dbReference type="PANTHER" id="PTHR43544">
    <property type="entry name" value="SHORT-CHAIN DEHYDROGENASE/REDUCTASE"/>
    <property type="match status" value="1"/>
</dbReference>
<organism evidence="1 2">
    <name type="scientific">Nitrospirillum amazonense</name>
    <dbReference type="NCBI Taxonomy" id="28077"/>
    <lineage>
        <taxon>Bacteria</taxon>
        <taxon>Pseudomonadati</taxon>
        <taxon>Pseudomonadota</taxon>
        <taxon>Alphaproteobacteria</taxon>
        <taxon>Rhodospirillales</taxon>
        <taxon>Azospirillaceae</taxon>
        <taxon>Nitrospirillum</taxon>
    </lineage>
</organism>
<protein>
    <submittedName>
        <fullName evidence="1">NAD(P)-dependent dehydrogenase (Short-subunit alcohol dehydrogenase family)</fullName>
    </submittedName>
</protein>